<sequence length="226" mass="24808">MLTSALFITGLCLGSFITCMAERISSGHVLISRQRSQCPHCRHQLRFWQLLPLLGILLQRGRCHDCRATISIRSSLIELLCGVLLATSSASFLLTLPLLLGYLVLIFNSLTDYLTFEVYPLTLLLPAGLGLWQQRPPLTISLYLVLALLVGLYLLAQLTATFGLGDVDVLLMLVFIIPADTLLTCLAIAAVAALVGFIIGNPRHRLPFVPFISWSFIMVTQLTGLA</sequence>
<feature type="domain" description="Prepilin peptidase A24 N-terminal" evidence="2">
    <location>
        <begin position="8"/>
        <end position="89"/>
    </location>
</feature>
<dbReference type="PANTHER" id="PTHR30487">
    <property type="entry name" value="TYPE 4 PREPILIN-LIKE PROTEINS LEADER PEPTIDE-PROCESSING ENZYME"/>
    <property type="match status" value="1"/>
</dbReference>
<feature type="transmembrane region" description="Helical" evidence="1">
    <location>
        <begin position="113"/>
        <end position="132"/>
    </location>
</feature>
<reference evidence="3 4" key="1">
    <citation type="submission" date="2019-01" db="EMBL/GenBank/DDBJ databases">
        <title>Draft genome sequence of Lactobacillus paraplantarum OSY-TC318, a Producer of the novel lantibiotic Paraplantaracin TC318.</title>
        <authorList>
            <person name="Hussein W.E."/>
            <person name="Huang E."/>
            <person name="Yousef A.E."/>
        </authorList>
    </citation>
    <scope>NUCLEOTIDE SEQUENCE [LARGE SCALE GENOMIC DNA]</scope>
    <source>
        <strain evidence="3 4">OSY-TC318</strain>
    </source>
</reference>
<keyword evidence="1" id="KW-0472">Membrane</keyword>
<evidence type="ECO:0000313" key="4">
    <source>
        <dbReference type="Proteomes" id="UP000292648"/>
    </source>
</evidence>
<evidence type="ECO:0000313" key="3">
    <source>
        <dbReference type="EMBL" id="TBX48538.1"/>
    </source>
</evidence>
<dbReference type="GO" id="GO:0006465">
    <property type="term" value="P:signal peptide processing"/>
    <property type="evidence" value="ECO:0007669"/>
    <property type="project" value="TreeGrafter"/>
</dbReference>
<evidence type="ECO:0000256" key="1">
    <source>
        <dbReference type="SAM" id="Phobius"/>
    </source>
</evidence>
<keyword evidence="1" id="KW-0812">Transmembrane</keyword>
<dbReference type="InterPro" id="IPR010627">
    <property type="entry name" value="Prepilin_pept_A24_N"/>
</dbReference>
<keyword evidence="1" id="KW-1133">Transmembrane helix</keyword>
<gene>
    <name evidence="3" type="ORF">EUZ87_04420</name>
</gene>
<dbReference type="GO" id="GO:0005886">
    <property type="term" value="C:plasma membrane"/>
    <property type="evidence" value="ECO:0007669"/>
    <property type="project" value="TreeGrafter"/>
</dbReference>
<feature type="transmembrane region" description="Helical" evidence="1">
    <location>
        <begin position="75"/>
        <end position="107"/>
    </location>
</feature>
<dbReference type="Pfam" id="PF06750">
    <property type="entry name" value="A24_N_bact"/>
    <property type="match status" value="1"/>
</dbReference>
<comment type="caution">
    <text evidence="3">The sequence shown here is derived from an EMBL/GenBank/DDBJ whole genome shotgun (WGS) entry which is preliminary data.</text>
</comment>
<dbReference type="PANTHER" id="PTHR30487:SF0">
    <property type="entry name" value="PREPILIN LEADER PEPTIDASE_N-METHYLTRANSFERASE-RELATED"/>
    <property type="match status" value="1"/>
</dbReference>
<feature type="transmembrane region" description="Helical" evidence="1">
    <location>
        <begin position="170"/>
        <end position="199"/>
    </location>
</feature>
<dbReference type="EMBL" id="SEHH01000036">
    <property type="protein sequence ID" value="TBX48538.1"/>
    <property type="molecule type" value="Genomic_DNA"/>
</dbReference>
<accession>A0A4Q9Y2G7</accession>
<dbReference type="AlphaFoldDB" id="A0A4Q9Y2G7"/>
<organism evidence="3 4">
    <name type="scientific">Lactiplantibacillus paraplantarum</name>
    <dbReference type="NCBI Taxonomy" id="60520"/>
    <lineage>
        <taxon>Bacteria</taxon>
        <taxon>Bacillati</taxon>
        <taxon>Bacillota</taxon>
        <taxon>Bacilli</taxon>
        <taxon>Lactobacillales</taxon>
        <taxon>Lactobacillaceae</taxon>
        <taxon>Lactiplantibacillus</taxon>
    </lineage>
</organism>
<protein>
    <submittedName>
        <fullName evidence="3">Prepilin peptidase</fullName>
    </submittedName>
</protein>
<dbReference type="GO" id="GO:0004190">
    <property type="term" value="F:aspartic-type endopeptidase activity"/>
    <property type="evidence" value="ECO:0007669"/>
    <property type="project" value="TreeGrafter"/>
</dbReference>
<proteinExistence type="predicted"/>
<dbReference type="InterPro" id="IPR050882">
    <property type="entry name" value="Prepilin_peptidase/N-MTase"/>
</dbReference>
<feature type="transmembrane region" description="Helical" evidence="1">
    <location>
        <begin position="144"/>
        <end position="164"/>
    </location>
</feature>
<dbReference type="Proteomes" id="UP000292648">
    <property type="component" value="Unassembled WGS sequence"/>
</dbReference>
<name>A0A4Q9Y2G7_9LACO</name>
<evidence type="ECO:0000259" key="2">
    <source>
        <dbReference type="Pfam" id="PF06750"/>
    </source>
</evidence>